<comment type="caution">
    <text evidence="2">The sequence shown here is derived from an EMBL/GenBank/DDBJ whole genome shotgun (WGS) entry which is preliminary data.</text>
</comment>
<sequence length="98" mass="11326">MQDSRKDKSEKDEDKDLPGYLHYPESEDIFTQEERILSDRVGQEEEEEKRARSLDEGLDVPGSELDDAQEEIGSEDEENNYYSLGGDNHEDLEQSDDI</sequence>
<dbReference type="Proteomes" id="UP000322362">
    <property type="component" value="Unassembled WGS sequence"/>
</dbReference>
<accession>A0A5D4H0Y7</accession>
<dbReference type="EMBL" id="VTAV01000013">
    <property type="protein sequence ID" value="TYR34144.1"/>
    <property type="molecule type" value="Genomic_DNA"/>
</dbReference>
<reference evidence="2 3" key="1">
    <citation type="submission" date="2019-08" db="EMBL/GenBank/DDBJ databases">
        <title>Phlebobacter frassis gen. nov. sp. nov., a new member of family Sphingobacteriaceae isolated from sand fly rearing media.</title>
        <authorList>
            <person name="Kakumanu M.L."/>
            <person name="Marayati B.F."/>
            <person name="Wada-Katsumata A."/>
            <person name="Wasserberg G."/>
            <person name="Schal C."/>
            <person name="Apperson C.S."/>
            <person name="Ponnusamy L."/>
        </authorList>
    </citation>
    <scope>NUCLEOTIDE SEQUENCE [LARGE SCALE GENOMIC DNA]</scope>
    <source>
        <strain evidence="2 3">SSI9</strain>
    </source>
</reference>
<evidence type="ECO:0000313" key="3">
    <source>
        <dbReference type="Proteomes" id="UP000322362"/>
    </source>
</evidence>
<feature type="compositionally biased region" description="Basic and acidic residues" evidence="1">
    <location>
        <begin position="1"/>
        <end position="17"/>
    </location>
</feature>
<feature type="region of interest" description="Disordered" evidence="1">
    <location>
        <begin position="1"/>
        <end position="98"/>
    </location>
</feature>
<feature type="compositionally biased region" description="Basic and acidic residues" evidence="1">
    <location>
        <begin position="32"/>
        <end position="55"/>
    </location>
</feature>
<feature type="compositionally biased region" description="Acidic residues" evidence="1">
    <location>
        <begin position="64"/>
        <end position="79"/>
    </location>
</feature>
<keyword evidence="3" id="KW-1185">Reference proteome</keyword>
<protein>
    <submittedName>
        <fullName evidence="2">Uncharacterized protein</fullName>
    </submittedName>
</protein>
<evidence type="ECO:0000313" key="2">
    <source>
        <dbReference type="EMBL" id="TYR34144.1"/>
    </source>
</evidence>
<dbReference type="AlphaFoldDB" id="A0A5D4H0Y7"/>
<proteinExistence type="predicted"/>
<dbReference type="RefSeq" id="WP_148920270.1">
    <property type="nucleotide sequence ID" value="NZ_VTAV01000013.1"/>
</dbReference>
<organism evidence="2 3">
    <name type="scientific">Sphingobacterium phlebotomi</name>
    <dbReference type="NCBI Taxonomy" id="2605433"/>
    <lineage>
        <taxon>Bacteria</taxon>
        <taxon>Pseudomonadati</taxon>
        <taxon>Bacteroidota</taxon>
        <taxon>Sphingobacteriia</taxon>
        <taxon>Sphingobacteriales</taxon>
        <taxon>Sphingobacteriaceae</taxon>
        <taxon>Sphingobacterium</taxon>
    </lineage>
</organism>
<evidence type="ECO:0000256" key="1">
    <source>
        <dbReference type="SAM" id="MobiDB-lite"/>
    </source>
</evidence>
<name>A0A5D4H0Y7_9SPHI</name>
<gene>
    <name evidence="2" type="ORF">FXV77_16115</name>
</gene>